<accession>A0A813NT03</accession>
<dbReference type="Proteomes" id="UP000663860">
    <property type="component" value="Unassembled WGS sequence"/>
</dbReference>
<protein>
    <submittedName>
        <fullName evidence="2">Uncharacterized protein</fullName>
    </submittedName>
</protein>
<dbReference type="AlphaFoldDB" id="A0A813NT03"/>
<evidence type="ECO:0000313" key="3">
    <source>
        <dbReference type="Proteomes" id="UP000663860"/>
    </source>
</evidence>
<keyword evidence="1" id="KW-0812">Transmembrane</keyword>
<comment type="caution">
    <text evidence="2">The sequence shown here is derived from an EMBL/GenBank/DDBJ whole genome shotgun (WGS) entry which is preliminary data.</text>
</comment>
<organism evidence="2 3">
    <name type="scientific">Adineta steineri</name>
    <dbReference type="NCBI Taxonomy" id="433720"/>
    <lineage>
        <taxon>Eukaryota</taxon>
        <taxon>Metazoa</taxon>
        <taxon>Spiralia</taxon>
        <taxon>Gnathifera</taxon>
        <taxon>Rotifera</taxon>
        <taxon>Eurotatoria</taxon>
        <taxon>Bdelloidea</taxon>
        <taxon>Adinetida</taxon>
        <taxon>Adinetidae</taxon>
        <taxon>Adineta</taxon>
    </lineage>
</organism>
<feature type="transmembrane region" description="Helical" evidence="1">
    <location>
        <begin position="50"/>
        <end position="69"/>
    </location>
</feature>
<keyword evidence="1" id="KW-1133">Transmembrane helix</keyword>
<keyword evidence="1" id="KW-0472">Membrane</keyword>
<feature type="transmembrane region" description="Helical" evidence="1">
    <location>
        <begin position="81"/>
        <end position="99"/>
    </location>
</feature>
<gene>
    <name evidence="2" type="ORF">IZO911_LOCUS3726</name>
</gene>
<evidence type="ECO:0000256" key="1">
    <source>
        <dbReference type="SAM" id="Phobius"/>
    </source>
</evidence>
<reference evidence="2" key="1">
    <citation type="submission" date="2021-02" db="EMBL/GenBank/DDBJ databases">
        <authorList>
            <person name="Nowell W R."/>
        </authorList>
    </citation>
    <scope>NUCLEOTIDE SEQUENCE</scope>
</reference>
<name>A0A813NT03_9BILA</name>
<sequence>MLPFTILIHNTNAASSSSSTNNILLTNFLEKNFQYPIQSSFNRHARIPSLLSNIFLWLSFFLTITVLQIGKHELNINIKIIYSLTMLLIVIICYIFILLESKGCIEQILLRKHIHIDMIKRELGLIQKNSKLTNYLTVTATNYFNSFKRKYIDYQSYDKSLYIRFQSCFYHHIRFIETPFNIRQYYINIPDFSINQNYLCQILFTFNLSIIGRDADIVYDDIKQEFQRLEMKLFNRTNENDIDVNLMNKLARIQQHIYFRFNDIKQQDLLLGQRRTCLIYENKTNIYYRWFLTDDIKQEFQRLEMKLFNRTNENDIDVNLMNKLARIQQHIYFRFNDIKQQDLLLGQRRTCLIYENKTNIHYRWFLTENIFWIMTCIGLSWLFRAIFACLITKIIVPIHIELEGAMPLQFSKINQEENIIKGKISNKI</sequence>
<dbReference type="EMBL" id="CAJNOE010000020">
    <property type="protein sequence ID" value="CAF0744130.1"/>
    <property type="molecule type" value="Genomic_DNA"/>
</dbReference>
<evidence type="ECO:0000313" key="2">
    <source>
        <dbReference type="EMBL" id="CAF0744130.1"/>
    </source>
</evidence>
<feature type="transmembrane region" description="Helical" evidence="1">
    <location>
        <begin position="370"/>
        <end position="396"/>
    </location>
</feature>
<proteinExistence type="predicted"/>